<keyword evidence="3" id="KW-1185">Reference proteome</keyword>
<feature type="region of interest" description="Disordered" evidence="1">
    <location>
        <begin position="255"/>
        <end position="279"/>
    </location>
</feature>
<comment type="caution">
    <text evidence="2">The sequence shown here is derived from an EMBL/GenBank/DDBJ whole genome shotgun (WGS) entry which is preliminary data.</text>
</comment>
<dbReference type="EMBL" id="LRBG01000038">
    <property type="protein sequence ID" value="KXU83384.1"/>
    <property type="molecule type" value="Genomic_DNA"/>
</dbReference>
<name>A0A149PED7_9BURK</name>
<dbReference type="Proteomes" id="UP000075613">
    <property type="component" value="Unassembled WGS sequence"/>
</dbReference>
<evidence type="ECO:0000313" key="2">
    <source>
        <dbReference type="EMBL" id="KXU83384.1"/>
    </source>
</evidence>
<protein>
    <submittedName>
        <fullName evidence="2">Uncharacterized protein</fullName>
    </submittedName>
</protein>
<gene>
    <name evidence="2" type="ORF">CI15_30320</name>
</gene>
<evidence type="ECO:0000256" key="1">
    <source>
        <dbReference type="SAM" id="MobiDB-lite"/>
    </source>
</evidence>
<evidence type="ECO:0000313" key="3">
    <source>
        <dbReference type="Proteomes" id="UP000075613"/>
    </source>
</evidence>
<sequence>MVANILRDFHQPGHPKVIPGAKVHALIRRPLFDFVQQIRQSGDGLLRLPARIVRHERADRIEAFGRAILRLDWVQEGNGRGPAERGCNARECARQFGIRIVRARDVNDAINRAAAAQLPQLTEPFRRVDAVWRCVHEDGFAYVHDARLLEPGRDLINAFVRTVHQQPAQAATPEPAVRDAQLLVDALQTSVALEWFRRLVTLAGFETEQSRRTTICAGRYCEQVSDHDDDQHDRDADQKLRPGCAIRDIETIVPEPDQHKCGSGQDERGKGHAPDHRAAWSRSAGDGFRLHVLQVIFRSRHAWKRLSVLRV</sequence>
<feature type="compositionally biased region" description="Basic and acidic residues" evidence="1">
    <location>
        <begin position="256"/>
        <end position="278"/>
    </location>
</feature>
<organism evidence="2 3">
    <name type="scientific">Paraburkholderia monticola</name>
    <dbReference type="NCBI Taxonomy" id="1399968"/>
    <lineage>
        <taxon>Bacteria</taxon>
        <taxon>Pseudomonadati</taxon>
        <taxon>Pseudomonadota</taxon>
        <taxon>Betaproteobacteria</taxon>
        <taxon>Burkholderiales</taxon>
        <taxon>Burkholderiaceae</taxon>
        <taxon>Paraburkholderia</taxon>
    </lineage>
</organism>
<dbReference type="AlphaFoldDB" id="A0A149PED7"/>
<proteinExistence type="predicted"/>
<reference evidence="2 3" key="1">
    <citation type="journal article" date="2015" name="Int. J. Syst. Evol. Microbiol.">
        <title>Burkholderia monticola sp. nov., isolated from mountain soil.</title>
        <authorList>
            <person name="Baek I."/>
            <person name="Seo B."/>
            <person name="Lee I."/>
            <person name="Yi H."/>
            <person name="Chun J."/>
        </authorList>
    </citation>
    <scope>NUCLEOTIDE SEQUENCE [LARGE SCALE GENOMIC DNA]</scope>
    <source>
        <strain evidence="2 3">JC2948</strain>
    </source>
</reference>
<accession>A0A149PED7</accession>